<protein>
    <submittedName>
        <fullName evidence="1">Uncharacterized protein</fullName>
    </submittedName>
</protein>
<dbReference type="Proteomes" id="UP000269396">
    <property type="component" value="Unassembled WGS sequence"/>
</dbReference>
<dbReference type="AlphaFoldDB" id="A0A183NFI4"/>
<sequence length="47" mass="5322">MLSTSDVMNHTFIQVVCTFEANNFHVPQSEWGHHDIRLSHIAADTLA</sequence>
<dbReference type="EMBL" id="UZAL01000872">
    <property type="protein sequence ID" value="VDO73716.1"/>
    <property type="molecule type" value="Genomic_DNA"/>
</dbReference>
<evidence type="ECO:0000313" key="1">
    <source>
        <dbReference type="EMBL" id="VDO73716.1"/>
    </source>
</evidence>
<keyword evidence="2" id="KW-1185">Reference proteome</keyword>
<organism evidence="1 2">
    <name type="scientific">Schistosoma mattheei</name>
    <dbReference type="NCBI Taxonomy" id="31246"/>
    <lineage>
        <taxon>Eukaryota</taxon>
        <taxon>Metazoa</taxon>
        <taxon>Spiralia</taxon>
        <taxon>Lophotrochozoa</taxon>
        <taxon>Platyhelminthes</taxon>
        <taxon>Trematoda</taxon>
        <taxon>Digenea</taxon>
        <taxon>Strigeidida</taxon>
        <taxon>Schistosomatoidea</taxon>
        <taxon>Schistosomatidae</taxon>
        <taxon>Schistosoma</taxon>
    </lineage>
</organism>
<reference evidence="1 2" key="1">
    <citation type="submission" date="2018-11" db="EMBL/GenBank/DDBJ databases">
        <authorList>
            <consortium name="Pathogen Informatics"/>
        </authorList>
    </citation>
    <scope>NUCLEOTIDE SEQUENCE [LARGE SCALE GENOMIC DNA]</scope>
    <source>
        <strain>Denwood</strain>
        <strain evidence="2">Zambia</strain>
    </source>
</reference>
<name>A0A183NFI4_9TREM</name>
<evidence type="ECO:0000313" key="2">
    <source>
        <dbReference type="Proteomes" id="UP000269396"/>
    </source>
</evidence>
<accession>A0A183NFI4</accession>
<gene>
    <name evidence="1" type="ORF">SMTD_LOCUS870</name>
</gene>
<proteinExistence type="predicted"/>